<accession>A0A941AGI5</accession>
<feature type="domain" description="Rieske" evidence="7">
    <location>
        <begin position="37"/>
        <end position="138"/>
    </location>
</feature>
<sequence length="338" mass="37263">MTESLAPATGPDAPVPRPMGAHLPHEGDDGLYTQSWYPICMAGDLTPGKVVGAEFLGGRVVAFRDASGRPSVVSAYCVHLGADLSVGTVSGGMLRCRFHGWTYDGQGVCRRTGSGDPVPDGARLFRFPTAERFGVVWAFNGTEPIFQIPALPCPEDEIRARRGRFGHLAMEPWMVSAHTLDLQHLSLPHGFDLKVPPADTVRRGAHSHGYDLVGSLPDGTTYDVRIDIYGPNLFLQTGLLNGRWYFWMTSPSLPAPGRTDSFFVFGVRKGESETEESAEQTLQRVFEAQMQFYSDDSDIFDTIHFQPGLLTARDTTLAVFLDYMRTYPRANPAREFLS</sequence>
<dbReference type="Gene3D" id="2.102.10.10">
    <property type="entry name" value="Rieske [2Fe-2S] iron-sulphur domain"/>
    <property type="match status" value="1"/>
</dbReference>
<dbReference type="AlphaFoldDB" id="A0A941AGI5"/>
<dbReference type="PANTHER" id="PTHR21266">
    <property type="entry name" value="IRON-SULFUR DOMAIN CONTAINING PROTEIN"/>
    <property type="match status" value="1"/>
</dbReference>
<dbReference type="InterPro" id="IPR036922">
    <property type="entry name" value="Rieske_2Fe-2S_sf"/>
</dbReference>
<keyword evidence="1" id="KW-0001">2Fe-2S</keyword>
<evidence type="ECO:0000256" key="1">
    <source>
        <dbReference type="ARBA" id="ARBA00022714"/>
    </source>
</evidence>
<evidence type="ECO:0000256" key="4">
    <source>
        <dbReference type="ARBA" id="ARBA00023004"/>
    </source>
</evidence>
<evidence type="ECO:0000313" key="8">
    <source>
        <dbReference type="EMBL" id="MBP2702970.1"/>
    </source>
</evidence>
<dbReference type="InterPro" id="IPR050584">
    <property type="entry name" value="Cholesterol_7-desaturase"/>
</dbReference>
<comment type="caution">
    <text evidence="8">The sequence shown here is derived from an EMBL/GenBank/DDBJ whole genome shotgun (WGS) entry which is preliminary data.</text>
</comment>
<proteinExistence type="predicted"/>
<dbReference type="GO" id="GO:0046872">
    <property type="term" value="F:metal ion binding"/>
    <property type="evidence" value="ECO:0007669"/>
    <property type="project" value="UniProtKB-KW"/>
</dbReference>
<dbReference type="SUPFAM" id="SSF50022">
    <property type="entry name" value="ISP domain"/>
    <property type="match status" value="1"/>
</dbReference>
<keyword evidence="3" id="KW-0560">Oxidoreductase</keyword>
<protein>
    <submittedName>
        <fullName evidence="8">Rieske 2Fe-2S domain-containing protein</fullName>
    </submittedName>
</protein>
<dbReference type="Pfam" id="PF00355">
    <property type="entry name" value="Rieske"/>
    <property type="match status" value="1"/>
</dbReference>
<dbReference type="GO" id="GO:0016705">
    <property type="term" value="F:oxidoreductase activity, acting on paired donors, with incorporation or reduction of molecular oxygen"/>
    <property type="evidence" value="ECO:0007669"/>
    <property type="project" value="UniProtKB-ARBA"/>
</dbReference>
<keyword evidence="4" id="KW-0408">Iron</keyword>
<feature type="region of interest" description="Disordered" evidence="6">
    <location>
        <begin position="1"/>
        <end position="24"/>
    </location>
</feature>
<dbReference type="Proteomes" id="UP000674234">
    <property type="component" value="Unassembled WGS sequence"/>
</dbReference>
<evidence type="ECO:0000256" key="6">
    <source>
        <dbReference type="SAM" id="MobiDB-lite"/>
    </source>
</evidence>
<dbReference type="GO" id="GO:0004497">
    <property type="term" value="F:monooxygenase activity"/>
    <property type="evidence" value="ECO:0007669"/>
    <property type="project" value="UniProtKB-ARBA"/>
</dbReference>
<keyword evidence="5" id="KW-0411">Iron-sulfur</keyword>
<dbReference type="PROSITE" id="PS51296">
    <property type="entry name" value="RIESKE"/>
    <property type="match status" value="1"/>
</dbReference>
<evidence type="ECO:0000259" key="7">
    <source>
        <dbReference type="PROSITE" id="PS51296"/>
    </source>
</evidence>
<evidence type="ECO:0000256" key="5">
    <source>
        <dbReference type="ARBA" id="ARBA00023014"/>
    </source>
</evidence>
<dbReference type="GO" id="GO:0051537">
    <property type="term" value="F:2 iron, 2 sulfur cluster binding"/>
    <property type="evidence" value="ECO:0007669"/>
    <property type="project" value="UniProtKB-KW"/>
</dbReference>
<dbReference type="EMBL" id="JAFCNB010000002">
    <property type="protein sequence ID" value="MBP2702970.1"/>
    <property type="molecule type" value="Genomic_DNA"/>
</dbReference>
<dbReference type="RefSeq" id="WP_210154290.1">
    <property type="nucleotide sequence ID" value="NZ_JAFCNB010000002.1"/>
</dbReference>
<dbReference type="PANTHER" id="PTHR21266:SF60">
    <property type="entry name" value="3-KETOSTEROID-9-ALPHA-MONOOXYGENASE, OXYGENASE COMPONENT"/>
    <property type="match status" value="1"/>
</dbReference>
<keyword evidence="2" id="KW-0479">Metal-binding</keyword>
<keyword evidence="9" id="KW-1185">Reference proteome</keyword>
<evidence type="ECO:0000256" key="3">
    <source>
        <dbReference type="ARBA" id="ARBA00023002"/>
    </source>
</evidence>
<dbReference type="InterPro" id="IPR017941">
    <property type="entry name" value="Rieske_2Fe-2S"/>
</dbReference>
<reference evidence="8" key="1">
    <citation type="submission" date="2021-02" db="EMBL/GenBank/DDBJ databases">
        <title>Draft genome sequence of Microbispora sp. RL4-1S isolated from rice leaves in Thailand.</title>
        <authorList>
            <person name="Muangham S."/>
            <person name="Duangmal K."/>
        </authorList>
    </citation>
    <scope>NUCLEOTIDE SEQUENCE</scope>
    <source>
        <strain evidence="8">RL4-1S</strain>
    </source>
</reference>
<gene>
    <name evidence="8" type="ORF">JOL79_04030</name>
</gene>
<evidence type="ECO:0000256" key="2">
    <source>
        <dbReference type="ARBA" id="ARBA00022723"/>
    </source>
</evidence>
<name>A0A941AGI5_9ACTN</name>
<evidence type="ECO:0000313" key="9">
    <source>
        <dbReference type="Proteomes" id="UP000674234"/>
    </source>
</evidence>
<dbReference type="CDD" id="cd03469">
    <property type="entry name" value="Rieske_RO_Alpha_N"/>
    <property type="match status" value="1"/>
</dbReference>
<organism evidence="8 9">
    <name type="scientific">Microbispora oryzae</name>
    <dbReference type="NCBI Taxonomy" id="2806554"/>
    <lineage>
        <taxon>Bacteria</taxon>
        <taxon>Bacillati</taxon>
        <taxon>Actinomycetota</taxon>
        <taxon>Actinomycetes</taxon>
        <taxon>Streptosporangiales</taxon>
        <taxon>Streptosporangiaceae</taxon>
        <taxon>Microbispora</taxon>
    </lineage>
</organism>